<dbReference type="GO" id="GO:0033617">
    <property type="term" value="P:mitochondrial respiratory chain complex IV assembly"/>
    <property type="evidence" value="ECO:0007669"/>
    <property type="project" value="TreeGrafter"/>
</dbReference>
<dbReference type="VEuPathDB" id="FungiDB:FOMG_13465"/>
<feature type="domain" description="HIG1" evidence="6">
    <location>
        <begin position="88"/>
        <end position="178"/>
    </location>
</feature>
<dbReference type="VEuPathDB" id="FungiDB:FOZG_16549"/>
<evidence type="ECO:0000313" key="8">
    <source>
        <dbReference type="Proteomes" id="UP000285860"/>
    </source>
</evidence>
<proteinExistence type="predicted"/>
<accession>A0A420Q655</accession>
<dbReference type="VEuPathDB" id="FungiDB:HZS61_005655"/>
<dbReference type="VEuPathDB" id="FungiDB:FOC1_g10008814"/>
<feature type="transmembrane region" description="Helical" evidence="5">
    <location>
        <begin position="50"/>
        <end position="67"/>
    </location>
</feature>
<feature type="transmembrane region" description="Helical" evidence="5">
    <location>
        <begin position="20"/>
        <end position="38"/>
    </location>
</feature>
<feature type="transmembrane region" description="Helical" evidence="5">
    <location>
        <begin position="146"/>
        <end position="166"/>
    </location>
</feature>
<dbReference type="EMBL" id="MRCY01000088">
    <property type="protein sequence ID" value="RKL00214.1"/>
    <property type="molecule type" value="Genomic_DNA"/>
</dbReference>
<comment type="caution">
    <text evidence="7">The sequence shown here is derived from an EMBL/GenBank/DDBJ whole genome shotgun (WGS) entry which is preliminary data.</text>
</comment>
<keyword evidence="2 5" id="KW-0812">Transmembrane</keyword>
<sequence length="254" mass="28862">MKILTKAEEEAHYAEVVKGGLIGGTLFLGLGLGGVYYASKRYPTFRGLTLPFRAFLVTSTGTFGAIVNAERWSIAYQIAQDPKRNYQDQAARTAQLIRENESAYERFKSYAKENRYPIVFASWLASMGIAFAIVSRQPMNTANKIVQARVYAQGLTLAVLLVSAVFEMNDLKNGDSRWQTIRVVDPNDPTKIIEKKIHKEEYEGQDLWKGKSPLSIVWIMANNMQIWSLLRSEDLLRRSKLLGIKWKPRSLNDH</sequence>
<evidence type="ECO:0000256" key="1">
    <source>
        <dbReference type="ARBA" id="ARBA00004173"/>
    </source>
</evidence>
<gene>
    <name evidence="7" type="ORF">BFJ68_g12899</name>
</gene>
<dbReference type="Proteomes" id="UP000285860">
    <property type="component" value="Unassembled WGS sequence"/>
</dbReference>
<dbReference type="InterPro" id="IPR007667">
    <property type="entry name" value="Hypoxia_induced_domain"/>
</dbReference>
<dbReference type="PANTHER" id="PTHR28018">
    <property type="entry name" value="RESPIRATORY SUPERCOMPLEX FACTOR 2, MITOCHONDRIAL"/>
    <property type="match status" value="1"/>
</dbReference>
<evidence type="ECO:0000256" key="3">
    <source>
        <dbReference type="ARBA" id="ARBA00022989"/>
    </source>
</evidence>
<dbReference type="AlphaFoldDB" id="A0A420Q655"/>
<dbReference type="VEuPathDB" id="FungiDB:FOC4_g10002703"/>
<evidence type="ECO:0000259" key="6">
    <source>
        <dbReference type="PROSITE" id="PS51503"/>
    </source>
</evidence>
<evidence type="ECO:0000256" key="4">
    <source>
        <dbReference type="ARBA" id="ARBA00023136"/>
    </source>
</evidence>
<keyword evidence="4 5" id="KW-0472">Membrane</keyword>
<comment type="subcellular location">
    <subcellularLocation>
        <location evidence="1">Mitochondrion</location>
    </subcellularLocation>
</comment>
<feature type="transmembrane region" description="Helical" evidence="5">
    <location>
        <begin position="116"/>
        <end position="134"/>
    </location>
</feature>
<evidence type="ECO:0000256" key="2">
    <source>
        <dbReference type="ARBA" id="ARBA00022692"/>
    </source>
</evidence>
<dbReference type="GO" id="GO:0005739">
    <property type="term" value="C:mitochondrion"/>
    <property type="evidence" value="ECO:0007669"/>
    <property type="project" value="UniProtKB-SubCell"/>
</dbReference>
<name>A0A420Q655_FUSOX</name>
<evidence type="ECO:0000256" key="5">
    <source>
        <dbReference type="SAM" id="Phobius"/>
    </source>
</evidence>
<protein>
    <recommendedName>
        <fullName evidence="6">HIG1 domain-containing protein</fullName>
    </recommendedName>
</protein>
<evidence type="ECO:0000313" key="7">
    <source>
        <dbReference type="EMBL" id="RKL00214.1"/>
    </source>
</evidence>
<dbReference type="VEuPathDB" id="FungiDB:FOXG_16588"/>
<dbReference type="Pfam" id="PF04588">
    <property type="entry name" value="HIG_1_N"/>
    <property type="match status" value="1"/>
</dbReference>
<organism evidence="7 8">
    <name type="scientific">Fusarium oxysporum</name>
    <name type="common">Fusarium vascular wilt</name>
    <dbReference type="NCBI Taxonomy" id="5507"/>
    <lineage>
        <taxon>Eukaryota</taxon>
        <taxon>Fungi</taxon>
        <taxon>Dikarya</taxon>
        <taxon>Ascomycota</taxon>
        <taxon>Pezizomycotina</taxon>
        <taxon>Sordariomycetes</taxon>
        <taxon>Hypocreomycetidae</taxon>
        <taxon>Hypocreales</taxon>
        <taxon>Nectriaceae</taxon>
        <taxon>Fusarium</taxon>
        <taxon>Fusarium oxysporum species complex</taxon>
    </lineage>
</organism>
<keyword evidence="3 5" id="KW-1133">Transmembrane helix</keyword>
<reference evidence="7 8" key="1">
    <citation type="journal article" date="2018" name="Sci. Rep.">
        <title>Characterisation of pathogen-specific regions and novel effector candidates in Fusarium oxysporum f. sp. cepae.</title>
        <authorList>
            <person name="Armitage A.D."/>
            <person name="Taylor A."/>
            <person name="Sobczyk M.K."/>
            <person name="Baxter L."/>
            <person name="Greenfield B.P."/>
            <person name="Bates H.J."/>
            <person name="Wilson F."/>
            <person name="Jackson A.C."/>
            <person name="Ott S."/>
            <person name="Harrison R.J."/>
            <person name="Clarkson J.P."/>
        </authorList>
    </citation>
    <scope>NUCLEOTIDE SEQUENCE [LARGE SCALE GENOMIC DNA]</scope>
    <source>
        <strain evidence="7 8">Fo_A28</strain>
    </source>
</reference>
<dbReference type="PROSITE" id="PS51503">
    <property type="entry name" value="HIG1"/>
    <property type="match status" value="1"/>
</dbReference>
<dbReference type="VEuPathDB" id="FungiDB:FOIG_16154"/>
<dbReference type="PANTHER" id="PTHR28018:SF3">
    <property type="entry name" value="RESPIRATORY SUPERCOMPLEX FACTOR 2, MITOCHONDRIAL"/>
    <property type="match status" value="1"/>
</dbReference>
<dbReference type="InterPro" id="IPR040153">
    <property type="entry name" value="Rcf2"/>
</dbReference>